<comment type="caution">
    <text evidence="2">The sequence shown here is derived from an EMBL/GenBank/DDBJ whole genome shotgun (WGS) entry which is preliminary data.</text>
</comment>
<gene>
    <name evidence="2" type="ORF">EYF80_067254</name>
</gene>
<evidence type="ECO:0000313" key="2">
    <source>
        <dbReference type="EMBL" id="TNN22632.1"/>
    </source>
</evidence>
<evidence type="ECO:0000313" key="3">
    <source>
        <dbReference type="Proteomes" id="UP000314294"/>
    </source>
</evidence>
<feature type="region of interest" description="Disordered" evidence="1">
    <location>
        <begin position="1"/>
        <end position="23"/>
    </location>
</feature>
<organism evidence="2 3">
    <name type="scientific">Liparis tanakae</name>
    <name type="common">Tanaka's snailfish</name>
    <dbReference type="NCBI Taxonomy" id="230148"/>
    <lineage>
        <taxon>Eukaryota</taxon>
        <taxon>Metazoa</taxon>
        <taxon>Chordata</taxon>
        <taxon>Craniata</taxon>
        <taxon>Vertebrata</taxon>
        <taxon>Euteleostomi</taxon>
        <taxon>Actinopterygii</taxon>
        <taxon>Neopterygii</taxon>
        <taxon>Teleostei</taxon>
        <taxon>Neoteleostei</taxon>
        <taxon>Acanthomorphata</taxon>
        <taxon>Eupercaria</taxon>
        <taxon>Perciformes</taxon>
        <taxon>Cottioidei</taxon>
        <taxon>Cottales</taxon>
        <taxon>Liparidae</taxon>
        <taxon>Liparis</taxon>
    </lineage>
</organism>
<dbReference type="Proteomes" id="UP000314294">
    <property type="component" value="Unassembled WGS sequence"/>
</dbReference>
<dbReference type="EMBL" id="SRLO01021637">
    <property type="protein sequence ID" value="TNN22632.1"/>
    <property type="molecule type" value="Genomic_DNA"/>
</dbReference>
<accession>A0A4Z2E2M2</accession>
<dbReference type="AlphaFoldDB" id="A0A4Z2E2M2"/>
<feature type="compositionally biased region" description="Basic and acidic residues" evidence="1">
    <location>
        <begin position="8"/>
        <end position="23"/>
    </location>
</feature>
<protein>
    <submittedName>
        <fullName evidence="2">Uncharacterized protein</fullName>
    </submittedName>
</protein>
<evidence type="ECO:0000256" key="1">
    <source>
        <dbReference type="SAM" id="MobiDB-lite"/>
    </source>
</evidence>
<proteinExistence type="predicted"/>
<reference evidence="2 3" key="1">
    <citation type="submission" date="2019-03" db="EMBL/GenBank/DDBJ databases">
        <title>First draft genome of Liparis tanakae, snailfish: a comprehensive survey of snailfish specific genes.</title>
        <authorList>
            <person name="Kim W."/>
            <person name="Song I."/>
            <person name="Jeong J.-H."/>
            <person name="Kim D."/>
            <person name="Kim S."/>
            <person name="Ryu S."/>
            <person name="Song J.Y."/>
            <person name="Lee S.K."/>
        </authorList>
    </citation>
    <scope>NUCLEOTIDE SEQUENCE [LARGE SCALE GENOMIC DNA]</scope>
    <source>
        <tissue evidence="2">Muscle</tissue>
    </source>
</reference>
<sequence length="120" mass="13582">MSGNRPAELGEEKKKRRRGEEEVHTDLNMFRGINLSCSASWWQQTKARQLFSLNPSPRGQMGPQTDTLHHTLNKPCAGAAVQLRVDFVRPGRAKLVCCSKLKDRCQERLGGFSHTHEPSR</sequence>
<name>A0A4Z2E2M2_9TELE</name>
<keyword evidence="3" id="KW-1185">Reference proteome</keyword>